<dbReference type="Proteomes" id="UP001642483">
    <property type="component" value="Unassembled WGS sequence"/>
</dbReference>
<dbReference type="EMBL" id="CAWYQH010000101">
    <property type="protein sequence ID" value="CAK8685827.1"/>
    <property type="molecule type" value="Genomic_DNA"/>
</dbReference>
<accession>A0ABP0G3X4</accession>
<gene>
    <name evidence="1" type="ORF">CVLEPA_LOCUS16917</name>
</gene>
<name>A0ABP0G3X4_CLALP</name>
<reference evidence="1 2" key="1">
    <citation type="submission" date="2024-02" db="EMBL/GenBank/DDBJ databases">
        <authorList>
            <person name="Daric V."/>
            <person name="Darras S."/>
        </authorList>
    </citation>
    <scope>NUCLEOTIDE SEQUENCE [LARGE SCALE GENOMIC DNA]</scope>
</reference>
<evidence type="ECO:0000313" key="1">
    <source>
        <dbReference type="EMBL" id="CAK8685827.1"/>
    </source>
</evidence>
<protein>
    <submittedName>
        <fullName evidence="1">Uncharacterized protein</fullName>
    </submittedName>
</protein>
<keyword evidence="2" id="KW-1185">Reference proteome</keyword>
<evidence type="ECO:0000313" key="2">
    <source>
        <dbReference type="Proteomes" id="UP001642483"/>
    </source>
</evidence>
<proteinExistence type="predicted"/>
<sequence length="82" mass="9116">MDGAGYAQLPLSAAPCLPQTLDKLGVVTHIRILLLHLRDLDKNSSAVWSDWKARQFSSRNHANCVKMASTEQIGKLAKWLKT</sequence>
<comment type="caution">
    <text evidence="1">The sequence shown here is derived from an EMBL/GenBank/DDBJ whole genome shotgun (WGS) entry which is preliminary data.</text>
</comment>
<organism evidence="1 2">
    <name type="scientific">Clavelina lepadiformis</name>
    <name type="common">Light-bulb sea squirt</name>
    <name type="synonym">Ascidia lepadiformis</name>
    <dbReference type="NCBI Taxonomy" id="159417"/>
    <lineage>
        <taxon>Eukaryota</taxon>
        <taxon>Metazoa</taxon>
        <taxon>Chordata</taxon>
        <taxon>Tunicata</taxon>
        <taxon>Ascidiacea</taxon>
        <taxon>Aplousobranchia</taxon>
        <taxon>Clavelinidae</taxon>
        <taxon>Clavelina</taxon>
    </lineage>
</organism>